<dbReference type="PANTHER" id="PTHR42994">
    <property type="entry name" value="PEPTIDASE T"/>
    <property type="match status" value="1"/>
</dbReference>
<keyword evidence="4" id="KW-0378">Hydrolase</keyword>
<dbReference type="Gene3D" id="3.30.70.360">
    <property type="match status" value="1"/>
</dbReference>
<dbReference type="EMBL" id="RHHU01000003">
    <property type="protein sequence ID" value="RNB87986.1"/>
    <property type="molecule type" value="Genomic_DNA"/>
</dbReference>
<dbReference type="Proteomes" id="UP000269573">
    <property type="component" value="Unassembled WGS sequence"/>
</dbReference>
<keyword evidence="5" id="KW-1185">Reference proteome</keyword>
<keyword evidence="2" id="KW-0862">Zinc</keyword>
<feature type="domain" description="Peptidase M20 dimerisation" evidence="3">
    <location>
        <begin position="193"/>
        <end position="283"/>
    </location>
</feature>
<dbReference type="InterPro" id="IPR002933">
    <property type="entry name" value="Peptidase_M20"/>
</dbReference>
<proteinExistence type="predicted"/>
<dbReference type="InterPro" id="IPR011650">
    <property type="entry name" value="Peptidase_M20_dimer"/>
</dbReference>
<sequence>MTIGEKKSSLINEERLLHDFLELAKLNGPSGQEQRIADYLVPRLEAMGFSIQFDEAHKQFDGECGNLVAYWEGTDPTVRPLFLSTHMDTVLPTEGLKPEIRDGIIYSDGTTILGADDRAALASYLEAIQSIQEAGMPCGPIELILTVNEQRGLTGSRHMDYSLIKSKEGYVFDSSGDVGQIILQGPYSSKIYVELNGKSSHIGLNPEEGINAFLIAAVVLKQLKLGKISEDTLANIGMIQGGELSSIIPGQVELVGEVRSFTEQGLYDQLNEMKETAEAVAREHGGHANVRFEKKYLGFHVKEDTALGQNAVQAAQNMNISYYLTRTLGGADTNVLNENGLTCITLGNGFRNIHTFREHISVENLINTGIYTVSLIRSWYQAHKDQGAVSK</sequence>
<dbReference type="SUPFAM" id="SSF53187">
    <property type="entry name" value="Zn-dependent exopeptidases"/>
    <property type="match status" value="1"/>
</dbReference>
<evidence type="ECO:0000313" key="4">
    <source>
        <dbReference type="EMBL" id="RNB87986.1"/>
    </source>
</evidence>
<dbReference type="InterPro" id="IPR036264">
    <property type="entry name" value="Bact_exopeptidase_dim_dom"/>
</dbReference>
<dbReference type="SUPFAM" id="SSF55031">
    <property type="entry name" value="Bacterial exopeptidase dimerisation domain"/>
    <property type="match status" value="1"/>
</dbReference>
<reference evidence="4 5" key="1">
    <citation type="submission" date="2018-10" db="EMBL/GenBank/DDBJ databases">
        <title>Phylogenomics of Brevibacillus.</title>
        <authorList>
            <person name="Dunlap C."/>
        </authorList>
    </citation>
    <scope>NUCLEOTIDE SEQUENCE [LARGE SCALE GENOMIC DNA]</scope>
    <source>
        <strain evidence="4 5">JCM 15774</strain>
    </source>
</reference>
<dbReference type="AlphaFoldDB" id="A0A3M8DIX5"/>
<dbReference type="InterPro" id="IPR010162">
    <property type="entry name" value="PepT-like"/>
</dbReference>
<dbReference type="PANTHER" id="PTHR42994:SF2">
    <property type="entry name" value="PEPTIDASE"/>
    <property type="match status" value="1"/>
</dbReference>
<name>A0A3M8DIX5_9BACL</name>
<evidence type="ECO:0000259" key="3">
    <source>
        <dbReference type="Pfam" id="PF07687"/>
    </source>
</evidence>
<dbReference type="Gene3D" id="3.40.630.10">
    <property type="entry name" value="Zn peptidases"/>
    <property type="match status" value="1"/>
</dbReference>
<comment type="caution">
    <text evidence="4">The sequence shown here is derived from an EMBL/GenBank/DDBJ whole genome shotgun (WGS) entry which is preliminary data.</text>
</comment>
<evidence type="ECO:0000256" key="1">
    <source>
        <dbReference type="ARBA" id="ARBA00001947"/>
    </source>
</evidence>
<dbReference type="NCBIfam" id="TIGR01883">
    <property type="entry name" value="PepT-like"/>
    <property type="match status" value="1"/>
</dbReference>
<organism evidence="4 5">
    <name type="scientific">Brevibacillus nitrificans</name>
    <dbReference type="NCBI Taxonomy" id="651560"/>
    <lineage>
        <taxon>Bacteria</taxon>
        <taxon>Bacillati</taxon>
        <taxon>Bacillota</taxon>
        <taxon>Bacilli</taxon>
        <taxon>Bacillales</taxon>
        <taxon>Paenibacillaceae</taxon>
        <taxon>Brevibacillus</taxon>
    </lineage>
</organism>
<dbReference type="Pfam" id="PF01546">
    <property type="entry name" value="Peptidase_M20"/>
    <property type="match status" value="1"/>
</dbReference>
<comment type="cofactor">
    <cofactor evidence="1">
        <name>Zn(2+)</name>
        <dbReference type="ChEBI" id="CHEBI:29105"/>
    </cofactor>
</comment>
<evidence type="ECO:0000313" key="5">
    <source>
        <dbReference type="Proteomes" id="UP000269573"/>
    </source>
</evidence>
<accession>A0A3M8DIX5</accession>
<dbReference type="Pfam" id="PF07687">
    <property type="entry name" value="M20_dimer"/>
    <property type="match status" value="1"/>
</dbReference>
<gene>
    <name evidence="4" type="ORF">EDM59_02330</name>
</gene>
<dbReference type="GO" id="GO:0016787">
    <property type="term" value="F:hydrolase activity"/>
    <property type="evidence" value="ECO:0007669"/>
    <property type="project" value="UniProtKB-KW"/>
</dbReference>
<evidence type="ECO:0000256" key="2">
    <source>
        <dbReference type="ARBA" id="ARBA00022833"/>
    </source>
</evidence>
<dbReference type="RefSeq" id="WP_122923347.1">
    <property type="nucleotide sequence ID" value="NZ_RHHU01000003.1"/>
</dbReference>
<protein>
    <submittedName>
        <fullName evidence="4">M20/M25/M40 family metallo-hydrolase</fullName>
    </submittedName>
</protein>